<feature type="transmembrane region" description="Helical" evidence="1">
    <location>
        <begin position="197"/>
        <end position="221"/>
    </location>
</feature>
<evidence type="ECO:0000313" key="3">
    <source>
        <dbReference type="Proteomes" id="UP001163882"/>
    </source>
</evidence>
<feature type="transmembrane region" description="Helical" evidence="1">
    <location>
        <begin position="164"/>
        <end position="185"/>
    </location>
</feature>
<sequence>MSASASKAPVLSIDLTRCAQWVAKVSSVIIALGIVREIVIGRIGLDTPLKELRHIALDAELSLPAFYSAVLILAIGVTLMVIGRAVRRTGGVDARQWMILGAIFCLMAIDEAASFHESLMMPLRNAFNLTGMFYYSWVIPGAIAVALIGAYYVPFLLRLPRRTAVLFAMAGGAYVGGALGMELVGGAFENAIGKDTVAYSVAIVIEEGLEIVGLTLFFYALTDHIARSWSSVGLSFSARTVAVKGLALDRAAPAE</sequence>
<reference evidence="2" key="1">
    <citation type="submission" date="2022-10" db="EMBL/GenBank/DDBJ databases">
        <title>YIM 151497 complete genome.</title>
        <authorList>
            <person name="Chen X."/>
        </authorList>
    </citation>
    <scope>NUCLEOTIDE SEQUENCE</scope>
    <source>
        <strain evidence="2">YIM 151497</strain>
    </source>
</reference>
<keyword evidence="1" id="KW-0812">Transmembrane</keyword>
<keyword evidence="1" id="KW-0472">Membrane</keyword>
<keyword evidence="3" id="KW-1185">Reference proteome</keyword>
<organism evidence="2 3">
    <name type="scientific">Pelagibacterium flavum</name>
    <dbReference type="NCBI Taxonomy" id="2984530"/>
    <lineage>
        <taxon>Bacteria</taxon>
        <taxon>Pseudomonadati</taxon>
        <taxon>Pseudomonadota</taxon>
        <taxon>Alphaproteobacteria</taxon>
        <taxon>Hyphomicrobiales</taxon>
        <taxon>Devosiaceae</taxon>
        <taxon>Pelagibacterium</taxon>
    </lineage>
</organism>
<evidence type="ECO:0000313" key="2">
    <source>
        <dbReference type="EMBL" id="UYQ73023.1"/>
    </source>
</evidence>
<proteinExistence type="predicted"/>
<accession>A0ABY6IQY7</accession>
<evidence type="ECO:0000256" key="1">
    <source>
        <dbReference type="SAM" id="Phobius"/>
    </source>
</evidence>
<feature type="transmembrane region" description="Helical" evidence="1">
    <location>
        <begin position="135"/>
        <end position="157"/>
    </location>
</feature>
<keyword evidence="1" id="KW-1133">Transmembrane helix</keyword>
<dbReference type="EMBL" id="CP107716">
    <property type="protein sequence ID" value="UYQ73023.1"/>
    <property type="molecule type" value="Genomic_DNA"/>
</dbReference>
<dbReference type="RefSeq" id="WP_264226616.1">
    <property type="nucleotide sequence ID" value="NZ_CP107716.1"/>
</dbReference>
<dbReference type="Proteomes" id="UP001163882">
    <property type="component" value="Chromosome"/>
</dbReference>
<gene>
    <name evidence="2" type="ORF">OF122_04450</name>
</gene>
<feature type="transmembrane region" description="Helical" evidence="1">
    <location>
        <begin position="97"/>
        <end position="115"/>
    </location>
</feature>
<name>A0ABY6IQY7_9HYPH</name>
<feature type="transmembrane region" description="Helical" evidence="1">
    <location>
        <begin position="21"/>
        <end position="45"/>
    </location>
</feature>
<protein>
    <submittedName>
        <fullName evidence="2">Uncharacterized protein</fullName>
    </submittedName>
</protein>
<feature type="transmembrane region" description="Helical" evidence="1">
    <location>
        <begin position="65"/>
        <end position="85"/>
    </location>
</feature>